<reference evidence="1 2" key="1">
    <citation type="submission" date="2020-01" db="EMBL/GenBank/DDBJ databases">
        <title>Spongiivirga citrea KCTC 32990T.</title>
        <authorList>
            <person name="Wang G."/>
        </authorList>
    </citation>
    <scope>NUCLEOTIDE SEQUENCE [LARGE SCALE GENOMIC DNA]</scope>
    <source>
        <strain evidence="1 2">KCTC 32990</strain>
    </source>
</reference>
<evidence type="ECO:0000313" key="2">
    <source>
        <dbReference type="Proteomes" id="UP000474296"/>
    </source>
</evidence>
<dbReference type="AlphaFoldDB" id="A0A6M0CR32"/>
<comment type="caution">
    <text evidence="1">The sequence shown here is derived from an EMBL/GenBank/DDBJ whole genome shotgun (WGS) entry which is preliminary data.</text>
</comment>
<proteinExistence type="predicted"/>
<accession>A0A6M0CR32</accession>
<organism evidence="1 2">
    <name type="scientific">Spongiivirga citrea</name>
    <dbReference type="NCBI Taxonomy" id="1481457"/>
    <lineage>
        <taxon>Bacteria</taxon>
        <taxon>Pseudomonadati</taxon>
        <taxon>Bacteroidota</taxon>
        <taxon>Flavobacteriia</taxon>
        <taxon>Flavobacteriales</taxon>
        <taxon>Flavobacteriaceae</taxon>
        <taxon>Spongiivirga</taxon>
    </lineage>
</organism>
<sequence length="215" mass="24733">MKNLFFKIVPILLLLFVGCSDRQSEIEGYEYFQFNELDTDQLLVKVPETNDIVVFKNQNEEIISLRVQMSKNGREGAYTRGTFSGGGGYLLYHFDTQRVEMEFVAVPDPFATFVIDISKTRTNSLVGSIYFELWNKPLDESSNLPERINIDFEAITSKMVINVKEYSDVLTFNSPKNEIAGSWFGLDRNVNVIYYDKKYGFIGFDDLDGNTWRGD</sequence>
<protein>
    <submittedName>
        <fullName evidence="1">Uncharacterized protein</fullName>
    </submittedName>
</protein>
<evidence type="ECO:0000313" key="1">
    <source>
        <dbReference type="EMBL" id="NER18319.1"/>
    </source>
</evidence>
<dbReference type="EMBL" id="JAABOQ010000005">
    <property type="protein sequence ID" value="NER18319.1"/>
    <property type="molecule type" value="Genomic_DNA"/>
</dbReference>
<dbReference type="RefSeq" id="WP_164032992.1">
    <property type="nucleotide sequence ID" value="NZ_JAABOQ010000005.1"/>
</dbReference>
<dbReference type="Proteomes" id="UP000474296">
    <property type="component" value="Unassembled WGS sequence"/>
</dbReference>
<name>A0A6M0CR32_9FLAO</name>
<gene>
    <name evidence="1" type="ORF">GWK10_13945</name>
</gene>
<keyword evidence="2" id="KW-1185">Reference proteome</keyword>
<dbReference type="PROSITE" id="PS51257">
    <property type="entry name" value="PROKAR_LIPOPROTEIN"/>
    <property type="match status" value="1"/>
</dbReference>